<dbReference type="InterPro" id="IPR004090">
    <property type="entry name" value="Chemotax_Me-accpt_rcpt"/>
</dbReference>
<dbReference type="SUPFAM" id="SSF58104">
    <property type="entry name" value="Methyl-accepting chemotaxis protein (MCP) signaling domain"/>
    <property type="match status" value="1"/>
</dbReference>
<dbReference type="EMBL" id="JBHTFQ010000005">
    <property type="protein sequence ID" value="MFC7704739.1"/>
    <property type="molecule type" value="Genomic_DNA"/>
</dbReference>
<dbReference type="PROSITE" id="PS50111">
    <property type="entry name" value="CHEMOTAXIS_TRANSDUC_2"/>
    <property type="match status" value="1"/>
</dbReference>
<dbReference type="SUPFAM" id="SSF46458">
    <property type="entry name" value="Globin-like"/>
    <property type="match status" value="1"/>
</dbReference>
<dbReference type="PRINTS" id="PR00260">
    <property type="entry name" value="CHEMTRNSDUCR"/>
</dbReference>
<keyword evidence="6" id="KW-1185">Reference proteome</keyword>
<sequence length="444" mass="47787">MTNEMAERLDWFGLDRQDMRCALTEAARLVGPELDGVLGRFYAAVAANPVWAAHFHTPGMMEHARNEQHAHWRRLLSGRFDEDYVRSAERIGKVHFRIGLPLKQYLAGYAAVTADVQRLILQGCTRRFGRGDLTRAQRLSEVVSRCFVLDMEIAVTAFHQAQKDQFLSRIAELFDNQVAGIVESLAGSAGDLAGAARGMLAQADASARLAQGAASAAEESAANVQSVSNGTGQISEAVQTVAQQIARATEISATAFEQTRATDEIVQSLRASRERIGSVVELIADIASQTNLLALNASVEAARAGDAGKGFAVVAYEVKQLSIRTADATEEIRRQIGAMQAETAAAAETLRRIAETISEQDHVASALSHSIDVQRGAVVDISNNAVATARGTETMARMIEKMSYSAAETEKLSRTITGGVEQVLSALGGLRAQVQGFQNEIRMS</sequence>
<feature type="domain" description="Methyl-accepting transducer" evidence="4">
    <location>
        <begin position="188"/>
        <end position="410"/>
    </location>
</feature>
<dbReference type="InterPro" id="IPR009050">
    <property type="entry name" value="Globin-like_sf"/>
</dbReference>
<dbReference type="PANTHER" id="PTHR32089">
    <property type="entry name" value="METHYL-ACCEPTING CHEMOTAXIS PROTEIN MCPB"/>
    <property type="match status" value="1"/>
</dbReference>
<evidence type="ECO:0000313" key="6">
    <source>
        <dbReference type="Proteomes" id="UP001596516"/>
    </source>
</evidence>
<dbReference type="RefSeq" id="WP_377403365.1">
    <property type="nucleotide sequence ID" value="NZ_JBHTFQ010000005.1"/>
</dbReference>
<name>A0ABW2UJ65_9RHOB</name>
<proteinExistence type="inferred from homology"/>
<comment type="caution">
    <text evidence="5">The sequence shown here is derived from an EMBL/GenBank/DDBJ whole genome shotgun (WGS) entry which is preliminary data.</text>
</comment>
<dbReference type="Pfam" id="PF11563">
    <property type="entry name" value="Protoglobin"/>
    <property type="match status" value="1"/>
</dbReference>
<dbReference type="Proteomes" id="UP001596516">
    <property type="component" value="Unassembled WGS sequence"/>
</dbReference>
<keyword evidence="1 3" id="KW-0807">Transducer</keyword>
<evidence type="ECO:0000259" key="4">
    <source>
        <dbReference type="PROSITE" id="PS50111"/>
    </source>
</evidence>
<dbReference type="Pfam" id="PF00015">
    <property type="entry name" value="MCPsignal"/>
    <property type="match status" value="1"/>
</dbReference>
<dbReference type="InterPro" id="IPR004089">
    <property type="entry name" value="MCPsignal_dom"/>
</dbReference>
<organism evidence="5 6">
    <name type="scientific">Plastorhodobacter daqingensis</name>
    <dbReference type="NCBI Taxonomy" id="1387281"/>
    <lineage>
        <taxon>Bacteria</taxon>
        <taxon>Pseudomonadati</taxon>
        <taxon>Pseudomonadota</taxon>
        <taxon>Alphaproteobacteria</taxon>
        <taxon>Rhodobacterales</taxon>
        <taxon>Paracoccaceae</taxon>
        <taxon>Plastorhodobacter</taxon>
    </lineage>
</organism>
<dbReference type="SMART" id="SM00283">
    <property type="entry name" value="MA"/>
    <property type="match status" value="1"/>
</dbReference>
<evidence type="ECO:0000256" key="1">
    <source>
        <dbReference type="ARBA" id="ARBA00023224"/>
    </source>
</evidence>
<reference evidence="6" key="1">
    <citation type="journal article" date="2019" name="Int. J. Syst. Evol. Microbiol.">
        <title>The Global Catalogue of Microorganisms (GCM) 10K type strain sequencing project: providing services to taxonomists for standard genome sequencing and annotation.</title>
        <authorList>
            <consortium name="The Broad Institute Genomics Platform"/>
            <consortium name="The Broad Institute Genome Sequencing Center for Infectious Disease"/>
            <person name="Wu L."/>
            <person name="Ma J."/>
        </authorList>
    </citation>
    <scope>NUCLEOTIDE SEQUENCE [LARGE SCALE GENOMIC DNA]</scope>
    <source>
        <strain evidence="6">CGMCC 1.12750</strain>
    </source>
</reference>
<evidence type="ECO:0000313" key="5">
    <source>
        <dbReference type="EMBL" id="MFC7704739.1"/>
    </source>
</evidence>
<comment type="similarity">
    <text evidence="2">Belongs to the methyl-accepting chemotaxis (MCP) protein family.</text>
</comment>
<evidence type="ECO:0000256" key="2">
    <source>
        <dbReference type="ARBA" id="ARBA00029447"/>
    </source>
</evidence>
<dbReference type="Gene3D" id="1.10.490.10">
    <property type="entry name" value="Globins"/>
    <property type="match status" value="1"/>
</dbReference>
<evidence type="ECO:0000256" key="3">
    <source>
        <dbReference type="PROSITE-ProRule" id="PRU00284"/>
    </source>
</evidence>
<dbReference type="PANTHER" id="PTHR32089:SF112">
    <property type="entry name" value="LYSOZYME-LIKE PROTEIN-RELATED"/>
    <property type="match status" value="1"/>
</dbReference>
<dbReference type="InterPro" id="IPR044398">
    <property type="entry name" value="Globin-sensor_dom"/>
</dbReference>
<dbReference type="InterPro" id="IPR039379">
    <property type="entry name" value="Protoglobin_sensor_dom"/>
</dbReference>
<dbReference type="InterPro" id="IPR012292">
    <property type="entry name" value="Globin/Proto"/>
</dbReference>
<accession>A0ABW2UJ65</accession>
<protein>
    <submittedName>
        <fullName evidence="5">Protoglobin domain-containing protein</fullName>
    </submittedName>
</protein>
<dbReference type="Gene3D" id="1.10.287.950">
    <property type="entry name" value="Methyl-accepting chemotaxis protein"/>
    <property type="match status" value="1"/>
</dbReference>
<dbReference type="CDD" id="cd01068">
    <property type="entry name" value="globin_sensor"/>
    <property type="match status" value="1"/>
</dbReference>
<gene>
    <name evidence="5" type="ORF">ACFQXB_11095</name>
</gene>